<organism evidence="2 3">
    <name type="scientific">Streptomyces synnematoformans</name>
    <dbReference type="NCBI Taxonomy" id="415721"/>
    <lineage>
        <taxon>Bacteria</taxon>
        <taxon>Bacillati</taxon>
        <taxon>Actinomycetota</taxon>
        <taxon>Actinomycetes</taxon>
        <taxon>Kitasatosporales</taxon>
        <taxon>Streptomycetaceae</taxon>
        <taxon>Streptomyces</taxon>
    </lineage>
</organism>
<feature type="compositionally biased region" description="Basic and acidic residues" evidence="1">
    <location>
        <begin position="136"/>
        <end position="155"/>
    </location>
</feature>
<keyword evidence="3" id="KW-1185">Reference proteome</keyword>
<dbReference type="SUPFAM" id="SSF140453">
    <property type="entry name" value="EsxAB dimer-like"/>
    <property type="match status" value="1"/>
</dbReference>
<feature type="region of interest" description="Disordered" evidence="1">
    <location>
        <begin position="129"/>
        <end position="163"/>
    </location>
</feature>
<comment type="caution">
    <text evidence="2">The sequence shown here is derived from an EMBL/GenBank/DDBJ whole genome shotgun (WGS) entry which is preliminary data.</text>
</comment>
<evidence type="ECO:0000313" key="2">
    <source>
        <dbReference type="EMBL" id="GAA2117555.1"/>
    </source>
</evidence>
<dbReference type="RefSeq" id="WP_344289338.1">
    <property type="nucleotide sequence ID" value="NZ_BAAAPF010000037.1"/>
</dbReference>
<proteinExistence type="predicted"/>
<dbReference type="InterPro" id="IPR036689">
    <property type="entry name" value="ESAT-6-like_sf"/>
</dbReference>
<sequence length="449" mass="47514">MGDKGFPNLGFAPAPGDVHATRQLSRAIGKLADELGTTVTELERIDGGQWKGKAATAFTDHVVEDVAPDMKRAYTSFDKAATALRRWAVDLERFQDEAAGLEREARLKRDALGEAQRLVAAGAATPYLDGPAAGRAAEERETEKEKKQQEKREDAAEAAGDALEDVRKRAEELRERYFHAANAICRHLDTAADIAPDEPGLFDRIASGVSDVLGDTLDWVQDHADLIKLIGDVLSYVTAALAVLAIVTAPFGIGAAFATAALITGGLTLATHGIAKAAGADVSWATIGLDTLGVLPVAGAFTKGAKLANLEAAQARVVQLGTNYAANLHNARNYISFGEKAGKVIGGVRPFGQRVALWGRSEVGLLTSKSGDLQSRMLGIAQKGYGDGQLIGTRGLSFVSRKHIDIDPLSVGGRMLDSGTKMAPKLVTLPQHLGTDVNIGDRFEAAFGR</sequence>
<name>A0ABP5JG28_9ACTN</name>
<evidence type="ECO:0000256" key="1">
    <source>
        <dbReference type="SAM" id="MobiDB-lite"/>
    </source>
</evidence>
<reference evidence="3" key="1">
    <citation type="journal article" date="2019" name="Int. J. Syst. Evol. Microbiol.">
        <title>The Global Catalogue of Microorganisms (GCM) 10K type strain sequencing project: providing services to taxonomists for standard genome sequencing and annotation.</title>
        <authorList>
            <consortium name="The Broad Institute Genomics Platform"/>
            <consortium name="The Broad Institute Genome Sequencing Center for Infectious Disease"/>
            <person name="Wu L."/>
            <person name="Ma J."/>
        </authorList>
    </citation>
    <scope>NUCLEOTIDE SEQUENCE [LARGE SCALE GENOMIC DNA]</scope>
    <source>
        <strain evidence="3">JCM 15481</strain>
    </source>
</reference>
<evidence type="ECO:0000313" key="3">
    <source>
        <dbReference type="Proteomes" id="UP001500443"/>
    </source>
</evidence>
<dbReference type="Gene3D" id="1.10.287.1060">
    <property type="entry name" value="ESAT-6-like"/>
    <property type="match status" value="1"/>
</dbReference>
<accession>A0ABP5JG28</accession>
<gene>
    <name evidence="2" type="ORF">GCM10009802_18680</name>
</gene>
<dbReference type="Proteomes" id="UP001500443">
    <property type="component" value="Unassembled WGS sequence"/>
</dbReference>
<dbReference type="EMBL" id="BAAAPF010000037">
    <property type="protein sequence ID" value="GAA2117555.1"/>
    <property type="molecule type" value="Genomic_DNA"/>
</dbReference>
<evidence type="ECO:0008006" key="4">
    <source>
        <dbReference type="Google" id="ProtNLM"/>
    </source>
</evidence>
<protein>
    <recommendedName>
        <fullName evidence="4">WXG100 family type VII secretion target</fullName>
    </recommendedName>
</protein>